<dbReference type="InterPro" id="IPR002076">
    <property type="entry name" value="ELO_fam"/>
</dbReference>
<dbReference type="GO" id="GO:0009922">
    <property type="term" value="F:fatty acid elongase activity"/>
    <property type="evidence" value="ECO:0007669"/>
    <property type="project" value="UniProtKB-EC"/>
</dbReference>
<name>A0A8J2JXY0_9HEXA</name>
<reference evidence="11" key="1">
    <citation type="submission" date="2021-06" db="EMBL/GenBank/DDBJ databases">
        <authorList>
            <person name="Hodson N. C."/>
            <person name="Mongue J. A."/>
            <person name="Jaron S. K."/>
        </authorList>
    </citation>
    <scope>NUCLEOTIDE SEQUENCE</scope>
</reference>
<dbReference type="GO" id="GO:0030148">
    <property type="term" value="P:sphingolipid biosynthetic process"/>
    <property type="evidence" value="ECO:0007669"/>
    <property type="project" value="TreeGrafter"/>
</dbReference>
<dbReference type="GO" id="GO:0005789">
    <property type="term" value="C:endoplasmic reticulum membrane"/>
    <property type="evidence" value="ECO:0007669"/>
    <property type="project" value="TreeGrafter"/>
</dbReference>
<feature type="transmembrane region" description="Helical" evidence="10">
    <location>
        <begin position="22"/>
        <end position="41"/>
    </location>
</feature>
<dbReference type="GO" id="GO:0019367">
    <property type="term" value="P:fatty acid elongation, saturated fatty acid"/>
    <property type="evidence" value="ECO:0007669"/>
    <property type="project" value="TreeGrafter"/>
</dbReference>
<evidence type="ECO:0000256" key="1">
    <source>
        <dbReference type="ARBA" id="ARBA00004141"/>
    </source>
</evidence>
<feature type="transmembrane region" description="Helical" evidence="10">
    <location>
        <begin position="47"/>
        <end position="67"/>
    </location>
</feature>
<comment type="catalytic activity">
    <reaction evidence="10">
        <text>a very-long-chain acyl-CoA + malonyl-CoA + H(+) = a very-long-chain 3-oxoacyl-CoA + CO2 + CoA</text>
        <dbReference type="Rhea" id="RHEA:32727"/>
        <dbReference type="ChEBI" id="CHEBI:15378"/>
        <dbReference type="ChEBI" id="CHEBI:16526"/>
        <dbReference type="ChEBI" id="CHEBI:57287"/>
        <dbReference type="ChEBI" id="CHEBI:57384"/>
        <dbReference type="ChEBI" id="CHEBI:90725"/>
        <dbReference type="ChEBI" id="CHEBI:90736"/>
        <dbReference type="EC" id="2.3.1.199"/>
    </reaction>
</comment>
<evidence type="ECO:0000256" key="5">
    <source>
        <dbReference type="ARBA" id="ARBA00022832"/>
    </source>
</evidence>
<accession>A0A8J2JXY0</accession>
<dbReference type="EC" id="2.3.1.199" evidence="10"/>
<dbReference type="PANTHER" id="PTHR11157">
    <property type="entry name" value="FATTY ACID ACYL TRANSFERASE-RELATED"/>
    <property type="match status" value="1"/>
</dbReference>
<dbReference type="GO" id="GO:0034626">
    <property type="term" value="P:fatty acid elongation, polyunsaturated fatty acid"/>
    <property type="evidence" value="ECO:0007669"/>
    <property type="project" value="TreeGrafter"/>
</dbReference>
<dbReference type="GO" id="GO:0042761">
    <property type="term" value="P:very long-chain fatty acid biosynthetic process"/>
    <property type="evidence" value="ECO:0007669"/>
    <property type="project" value="TreeGrafter"/>
</dbReference>
<dbReference type="GO" id="GO:0034625">
    <property type="term" value="P:fatty acid elongation, monounsaturated fatty acid"/>
    <property type="evidence" value="ECO:0007669"/>
    <property type="project" value="TreeGrafter"/>
</dbReference>
<evidence type="ECO:0000256" key="6">
    <source>
        <dbReference type="ARBA" id="ARBA00022989"/>
    </source>
</evidence>
<feature type="transmembrane region" description="Helical" evidence="10">
    <location>
        <begin position="87"/>
        <end position="107"/>
    </location>
</feature>
<keyword evidence="5 10" id="KW-0276">Fatty acid metabolism</keyword>
<keyword evidence="6 10" id="KW-1133">Transmembrane helix</keyword>
<dbReference type="EMBL" id="CAJVCH010104489">
    <property type="protein sequence ID" value="CAG7723990.1"/>
    <property type="molecule type" value="Genomic_DNA"/>
</dbReference>
<keyword evidence="4 10" id="KW-0812">Transmembrane</keyword>
<evidence type="ECO:0000256" key="2">
    <source>
        <dbReference type="ARBA" id="ARBA00022516"/>
    </source>
</evidence>
<dbReference type="AlphaFoldDB" id="A0A8J2JXY0"/>
<keyword evidence="8 10" id="KW-0472">Membrane</keyword>
<feature type="transmembrane region" description="Helical" evidence="10">
    <location>
        <begin position="113"/>
        <end position="133"/>
    </location>
</feature>
<proteinExistence type="inferred from homology"/>
<comment type="caution">
    <text evidence="10">Lacks conserved residue(s) required for the propagation of feature annotation.</text>
</comment>
<evidence type="ECO:0000313" key="12">
    <source>
        <dbReference type="Proteomes" id="UP000708208"/>
    </source>
</evidence>
<evidence type="ECO:0000256" key="3">
    <source>
        <dbReference type="ARBA" id="ARBA00022679"/>
    </source>
</evidence>
<organism evidence="11 12">
    <name type="scientific">Allacma fusca</name>
    <dbReference type="NCBI Taxonomy" id="39272"/>
    <lineage>
        <taxon>Eukaryota</taxon>
        <taxon>Metazoa</taxon>
        <taxon>Ecdysozoa</taxon>
        <taxon>Arthropoda</taxon>
        <taxon>Hexapoda</taxon>
        <taxon>Collembola</taxon>
        <taxon>Symphypleona</taxon>
        <taxon>Sminthuridae</taxon>
        <taxon>Allacma</taxon>
    </lineage>
</organism>
<dbReference type="Pfam" id="PF01151">
    <property type="entry name" value="ELO"/>
    <property type="match status" value="1"/>
</dbReference>
<comment type="subcellular location">
    <subcellularLocation>
        <location evidence="1">Membrane</location>
        <topology evidence="1">Multi-pass membrane protein</topology>
    </subcellularLocation>
</comment>
<keyword evidence="7 10" id="KW-0443">Lipid metabolism</keyword>
<keyword evidence="9 10" id="KW-0275">Fatty acid biosynthesis</keyword>
<keyword evidence="3 10" id="KW-0808">Transferase</keyword>
<dbReference type="OrthoDB" id="10259681at2759"/>
<evidence type="ECO:0000256" key="8">
    <source>
        <dbReference type="ARBA" id="ARBA00023136"/>
    </source>
</evidence>
<evidence type="ECO:0000313" key="11">
    <source>
        <dbReference type="EMBL" id="CAG7723990.1"/>
    </source>
</evidence>
<sequence length="149" mass="17100">MVVSKFVELGDTAFVILRKQKLIALHWFHHAATLMVCWIGYEHYETAGRAIFVNSFVHSFMYSYYALKALGVKIPKNVSQALTTLQILQLAAAVFGAVYILYLLAVQGRPCRMHFETFCLGGFLAGMFLVLFIRFYKQSYLSRDENKKK</sequence>
<comment type="caution">
    <text evidence="11">The sequence shown here is derived from an EMBL/GenBank/DDBJ whole genome shotgun (WGS) entry which is preliminary data.</text>
</comment>
<evidence type="ECO:0000256" key="4">
    <source>
        <dbReference type="ARBA" id="ARBA00022692"/>
    </source>
</evidence>
<comment type="similarity">
    <text evidence="10">Belongs to the ELO family.</text>
</comment>
<keyword evidence="2 10" id="KW-0444">Lipid biosynthesis</keyword>
<evidence type="ECO:0000256" key="10">
    <source>
        <dbReference type="RuleBase" id="RU361115"/>
    </source>
</evidence>
<evidence type="ECO:0000256" key="7">
    <source>
        <dbReference type="ARBA" id="ARBA00023098"/>
    </source>
</evidence>
<keyword evidence="12" id="KW-1185">Reference proteome</keyword>
<gene>
    <name evidence="11" type="ORF">AFUS01_LOCUS13040</name>
</gene>
<evidence type="ECO:0000256" key="9">
    <source>
        <dbReference type="ARBA" id="ARBA00023160"/>
    </source>
</evidence>
<dbReference type="PANTHER" id="PTHR11157:SF17">
    <property type="entry name" value="ELONGATION OF VERY LONG CHAIN FATTY ACIDS PROTEIN 6"/>
    <property type="match status" value="1"/>
</dbReference>
<dbReference type="Proteomes" id="UP000708208">
    <property type="component" value="Unassembled WGS sequence"/>
</dbReference>
<protein>
    <recommendedName>
        <fullName evidence="10">Elongation of very long chain fatty acids protein</fullName>
        <ecNumber evidence="10">2.3.1.199</ecNumber>
    </recommendedName>
    <alternativeName>
        <fullName evidence="10">Very-long-chain 3-oxoacyl-CoA synthase</fullName>
    </alternativeName>
</protein>